<dbReference type="OrthoDB" id="528704at2759"/>
<dbReference type="GO" id="GO:0005634">
    <property type="term" value="C:nucleus"/>
    <property type="evidence" value="ECO:0007669"/>
    <property type="project" value="Ensembl"/>
</dbReference>
<dbReference type="GO" id="GO:0070121">
    <property type="term" value="P:Kupffer's vesicle development"/>
    <property type="evidence" value="ECO:0007669"/>
    <property type="project" value="Ensembl"/>
</dbReference>
<evidence type="ECO:0000313" key="1">
    <source>
        <dbReference type="Ensembl" id="ENSLLEP00000015367.1"/>
    </source>
</evidence>
<dbReference type="GeneTree" id="ENSGT00390000007214"/>
<dbReference type="Pfam" id="PF00118">
    <property type="entry name" value="Cpn60_TCP1"/>
    <property type="match status" value="1"/>
</dbReference>
<dbReference type="Ensembl" id="ENSLLET00000015953.1">
    <property type="protein sequence ID" value="ENSLLEP00000015367.1"/>
    <property type="gene ID" value="ENSLLEG00000009773.1"/>
</dbReference>
<dbReference type="SUPFAM" id="SSF52029">
    <property type="entry name" value="GroEL apical domain-like"/>
    <property type="match status" value="1"/>
</dbReference>
<name>A0A8C5PDN8_9ANUR</name>
<dbReference type="GO" id="GO:0006457">
    <property type="term" value="P:protein folding"/>
    <property type="evidence" value="ECO:0007669"/>
    <property type="project" value="InterPro"/>
</dbReference>
<dbReference type="GO" id="GO:0051131">
    <property type="term" value="P:chaperone-mediated protein complex assembly"/>
    <property type="evidence" value="ECO:0007669"/>
    <property type="project" value="TreeGrafter"/>
</dbReference>
<dbReference type="GO" id="GO:0048839">
    <property type="term" value="P:inner ear development"/>
    <property type="evidence" value="ECO:0007669"/>
    <property type="project" value="Ensembl"/>
</dbReference>
<dbReference type="GO" id="GO:0032402">
    <property type="term" value="P:melanosome transport"/>
    <property type="evidence" value="ECO:0007669"/>
    <property type="project" value="Ensembl"/>
</dbReference>
<dbReference type="GO" id="GO:0051082">
    <property type="term" value="F:unfolded protein binding"/>
    <property type="evidence" value="ECO:0007669"/>
    <property type="project" value="InterPro"/>
</dbReference>
<dbReference type="Gene3D" id="3.30.260.10">
    <property type="entry name" value="TCP-1-like chaperonin intermediate domain"/>
    <property type="match status" value="1"/>
</dbReference>
<gene>
    <name evidence="1" type="primary">MKKS</name>
</gene>
<dbReference type="SUPFAM" id="SSF48592">
    <property type="entry name" value="GroEL equatorial domain-like"/>
    <property type="match status" value="1"/>
</dbReference>
<sequence length="562" mass="60831">MSRYEPKKPSLCTAGPLTPTAIRESLSVLQGVVWSSYGPFGRLKQIHNGSGGSVVTTSHSSTLLNGISVSHPVLKLLVASVRNHISCYSDCGLFAVNLCCNLVERSLSLNASHHTAIKIIGSLLSNCVDYLNSDDCGCKVAADFGSSKCLLSLTHSVLSSKPACMLTPTETDYISTLLAQAFLSTIPDHLGPSVTLGKCVLVPVEGPSVMESSVVPGLLVETSELSWNRLSSSVGFPGETIKLALFSVSLSGDLCDTGEGNVDLLSCVNPERVMLDQLFALARQLIIDRVDCLMCQKVIHPSLKQYLKEQNILALDRLGAAPMETLSRMTGAKPVASLSAASPACYGRLREMRRTSRGSKHFWHLIPFDTSVSSFVLCNRNETSLKELTATCRASQHILQLTLRKPWVLLGGGCTETHLATYVRYKSSNVQSRVLEELNCSPSEYRLVAECFAASLESAARSLEHDGGVMSIDLQDAHSWSLPPNGTSETEHRCGCGIHQTRENRTWIELGSPYTTFTPRKPQEDIWAALPGQLVLDCFSSKCNALQVAVDTAVLILDLATE</sequence>
<dbReference type="Gene3D" id="3.50.7.10">
    <property type="entry name" value="GroEL"/>
    <property type="match status" value="1"/>
</dbReference>
<dbReference type="GO" id="GO:1902636">
    <property type="term" value="C:kinociliary basal body"/>
    <property type="evidence" value="ECO:0007669"/>
    <property type="project" value="TreeGrafter"/>
</dbReference>
<dbReference type="GO" id="GO:0005737">
    <property type="term" value="C:cytoplasm"/>
    <property type="evidence" value="ECO:0007669"/>
    <property type="project" value="Ensembl"/>
</dbReference>
<dbReference type="Proteomes" id="UP000694569">
    <property type="component" value="Unplaced"/>
</dbReference>
<protein>
    <submittedName>
        <fullName evidence="1">MKKS centrosomal shuttling protein</fullName>
    </submittedName>
</protein>
<dbReference type="PANTHER" id="PTHR46787:SF1">
    <property type="entry name" value="MOLECULAR CHAPERONE MKKS"/>
    <property type="match status" value="1"/>
</dbReference>
<dbReference type="GO" id="GO:0043010">
    <property type="term" value="P:camera-type eye development"/>
    <property type="evidence" value="ECO:0007669"/>
    <property type="project" value="Ensembl"/>
</dbReference>
<reference evidence="1" key="1">
    <citation type="submission" date="2025-08" db="UniProtKB">
        <authorList>
            <consortium name="Ensembl"/>
        </authorList>
    </citation>
    <scope>IDENTIFICATION</scope>
</reference>
<dbReference type="InterPro" id="IPR027410">
    <property type="entry name" value="TCP-1-like_intermed_sf"/>
</dbReference>
<dbReference type="InterPro" id="IPR027409">
    <property type="entry name" value="GroEL-like_apical_dom_sf"/>
</dbReference>
<reference evidence="1" key="2">
    <citation type="submission" date="2025-09" db="UniProtKB">
        <authorList>
            <consortium name="Ensembl"/>
        </authorList>
    </citation>
    <scope>IDENTIFICATION</scope>
</reference>
<dbReference type="InterPro" id="IPR028790">
    <property type="entry name" value="MKKS"/>
</dbReference>
<dbReference type="InterPro" id="IPR002423">
    <property type="entry name" value="Cpn60/GroEL/TCP-1"/>
</dbReference>
<dbReference type="AlphaFoldDB" id="A0A8C5PDN8"/>
<organism evidence="1 2">
    <name type="scientific">Leptobrachium leishanense</name>
    <name type="common">Leishan spiny toad</name>
    <dbReference type="NCBI Taxonomy" id="445787"/>
    <lineage>
        <taxon>Eukaryota</taxon>
        <taxon>Metazoa</taxon>
        <taxon>Chordata</taxon>
        <taxon>Craniata</taxon>
        <taxon>Vertebrata</taxon>
        <taxon>Euteleostomi</taxon>
        <taxon>Amphibia</taxon>
        <taxon>Batrachia</taxon>
        <taxon>Anura</taxon>
        <taxon>Pelobatoidea</taxon>
        <taxon>Megophryidae</taxon>
        <taxon>Leptobrachium</taxon>
    </lineage>
</organism>
<evidence type="ECO:0000313" key="2">
    <source>
        <dbReference type="Proteomes" id="UP000694569"/>
    </source>
</evidence>
<dbReference type="GO" id="GO:0060271">
    <property type="term" value="P:cilium assembly"/>
    <property type="evidence" value="ECO:0007669"/>
    <property type="project" value="Ensembl"/>
</dbReference>
<keyword evidence="2" id="KW-1185">Reference proteome</keyword>
<dbReference type="InterPro" id="IPR027413">
    <property type="entry name" value="GROEL-like_equatorial_sf"/>
</dbReference>
<dbReference type="GO" id="GO:0001947">
    <property type="term" value="P:heart looping"/>
    <property type="evidence" value="ECO:0007669"/>
    <property type="project" value="Ensembl"/>
</dbReference>
<proteinExistence type="predicted"/>
<dbReference type="GO" id="GO:0005524">
    <property type="term" value="F:ATP binding"/>
    <property type="evidence" value="ECO:0007669"/>
    <property type="project" value="InterPro"/>
</dbReference>
<dbReference type="PANTHER" id="PTHR46787">
    <property type="entry name" value="SYNDROMES PUTATIVE CHAPERONIN-RELATED"/>
    <property type="match status" value="1"/>
</dbReference>
<dbReference type="GO" id="GO:0060027">
    <property type="term" value="P:convergent extension involved in gastrulation"/>
    <property type="evidence" value="ECO:0007669"/>
    <property type="project" value="Ensembl"/>
</dbReference>
<accession>A0A8C5PDN8</accession>
<dbReference type="GO" id="GO:0051877">
    <property type="term" value="P:pigment granule aggregation in cell center"/>
    <property type="evidence" value="ECO:0007669"/>
    <property type="project" value="Ensembl"/>
</dbReference>
<dbReference type="Gene3D" id="1.10.560.10">
    <property type="entry name" value="GroEL-like equatorial domain"/>
    <property type="match status" value="1"/>
</dbReference>